<evidence type="ECO:0000256" key="2">
    <source>
        <dbReference type="ARBA" id="ARBA00022741"/>
    </source>
</evidence>
<accession>A0A437PP48</accession>
<feature type="domain" description="ABC transporter" evidence="5">
    <location>
        <begin position="5"/>
        <end position="231"/>
    </location>
</feature>
<dbReference type="InterPro" id="IPR015854">
    <property type="entry name" value="ABC_transpr_LolD-like"/>
</dbReference>
<dbReference type="GO" id="GO:0016887">
    <property type="term" value="F:ATP hydrolysis activity"/>
    <property type="evidence" value="ECO:0007669"/>
    <property type="project" value="InterPro"/>
</dbReference>
<evidence type="ECO:0000313" key="7">
    <source>
        <dbReference type="Proteomes" id="UP000282832"/>
    </source>
</evidence>
<comment type="caution">
    <text evidence="6">The sequence shown here is derived from an EMBL/GenBank/DDBJ whole genome shotgun (WGS) entry which is preliminary data.</text>
</comment>
<organism evidence="6 7">
    <name type="scientific">Sandaracinomonas limnophila</name>
    <dbReference type="NCBI Taxonomy" id="1862386"/>
    <lineage>
        <taxon>Bacteria</taxon>
        <taxon>Pseudomonadati</taxon>
        <taxon>Bacteroidota</taxon>
        <taxon>Cytophagia</taxon>
        <taxon>Cytophagales</taxon>
        <taxon>Flectobacillaceae</taxon>
        <taxon>Sandaracinomonas</taxon>
    </lineage>
</organism>
<dbReference type="Pfam" id="PF00005">
    <property type="entry name" value="ABC_tran"/>
    <property type="match status" value="1"/>
</dbReference>
<dbReference type="FunFam" id="3.40.50.300:FF:000032">
    <property type="entry name" value="Export ABC transporter ATP-binding protein"/>
    <property type="match status" value="1"/>
</dbReference>
<dbReference type="InterPro" id="IPR017871">
    <property type="entry name" value="ABC_transporter-like_CS"/>
</dbReference>
<dbReference type="PANTHER" id="PTHR24220">
    <property type="entry name" value="IMPORT ATP-BINDING PROTEIN"/>
    <property type="match status" value="1"/>
</dbReference>
<dbReference type="Proteomes" id="UP000282832">
    <property type="component" value="Unassembled WGS sequence"/>
</dbReference>
<keyword evidence="1" id="KW-0813">Transport</keyword>
<dbReference type="GO" id="GO:0098796">
    <property type="term" value="C:membrane protein complex"/>
    <property type="evidence" value="ECO:0007669"/>
    <property type="project" value="UniProtKB-ARBA"/>
</dbReference>
<evidence type="ECO:0000256" key="3">
    <source>
        <dbReference type="ARBA" id="ARBA00022840"/>
    </source>
</evidence>
<proteinExistence type="inferred from homology"/>
<keyword evidence="7" id="KW-1185">Reference proteome</keyword>
<protein>
    <submittedName>
        <fullName evidence="6">ABC transporter ATP-binding protein</fullName>
    </submittedName>
</protein>
<dbReference type="PROSITE" id="PS00211">
    <property type="entry name" value="ABC_TRANSPORTER_1"/>
    <property type="match status" value="1"/>
</dbReference>
<reference evidence="6 7" key="1">
    <citation type="submission" date="2019-01" db="EMBL/GenBank/DDBJ databases">
        <authorList>
            <person name="Chen W.-M."/>
        </authorList>
    </citation>
    <scope>NUCLEOTIDE SEQUENCE [LARGE SCALE GENOMIC DNA]</scope>
    <source>
        <strain evidence="6 7">FSY-15</strain>
    </source>
</reference>
<evidence type="ECO:0000313" key="6">
    <source>
        <dbReference type="EMBL" id="RVU24061.1"/>
    </source>
</evidence>
<evidence type="ECO:0000256" key="1">
    <source>
        <dbReference type="ARBA" id="ARBA00022448"/>
    </source>
</evidence>
<dbReference type="InterPro" id="IPR017911">
    <property type="entry name" value="MacB-like_ATP-bd"/>
</dbReference>
<evidence type="ECO:0000256" key="4">
    <source>
        <dbReference type="ARBA" id="ARBA00038388"/>
    </source>
</evidence>
<dbReference type="GO" id="GO:0022857">
    <property type="term" value="F:transmembrane transporter activity"/>
    <property type="evidence" value="ECO:0007669"/>
    <property type="project" value="TreeGrafter"/>
</dbReference>
<dbReference type="PROSITE" id="PS50893">
    <property type="entry name" value="ABC_TRANSPORTER_2"/>
    <property type="match status" value="1"/>
</dbReference>
<dbReference type="InterPro" id="IPR027417">
    <property type="entry name" value="P-loop_NTPase"/>
</dbReference>
<dbReference type="GO" id="GO:0005886">
    <property type="term" value="C:plasma membrane"/>
    <property type="evidence" value="ECO:0007669"/>
    <property type="project" value="TreeGrafter"/>
</dbReference>
<dbReference type="CDD" id="cd03255">
    <property type="entry name" value="ABC_MJ0796_LolCDE_FtsE"/>
    <property type="match status" value="1"/>
</dbReference>
<name>A0A437PP48_9BACT</name>
<dbReference type="OrthoDB" id="9802264at2"/>
<dbReference type="InterPro" id="IPR003593">
    <property type="entry name" value="AAA+_ATPase"/>
</dbReference>
<evidence type="ECO:0000259" key="5">
    <source>
        <dbReference type="PROSITE" id="PS50893"/>
    </source>
</evidence>
<sequence length="233" mass="26083">METIIDAHNISKIYNKESIPVYAINQVHLHIEKGEFTALVGPSGSGKTTLLNLIGGLDRADEGSISINGEEITQMSSGDLIDFRLKNIGFVFQSYNLIPVLTAKENVEFIMQLQGINEKDRIERVKLLFKQIGLEDKMDYRPSQLSGGQQQRVAVARALASRPQFVLADEPTANLDSASANNLLDIMWKLNQEEHITFIFSTHDQRVIDRAKRVITLVDGRIVSDTNQVPINH</sequence>
<dbReference type="RefSeq" id="WP_127804569.1">
    <property type="nucleotide sequence ID" value="NZ_SACY01000004.1"/>
</dbReference>
<dbReference type="Gene3D" id="3.40.50.300">
    <property type="entry name" value="P-loop containing nucleotide triphosphate hydrolases"/>
    <property type="match status" value="1"/>
</dbReference>
<dbReference type="InterPro" id="IPR003439">
    <property type="entry name" value="ABC_transporter-like_ATP-bd"/>
</dbReference>
<keyword evidence="2" id="KW-0547">Nucleotide-binding</keyword>
<dbReference type="EMBL" id="SACY01000004">
    <property type="protein sequence ID" value="RVU24061.1"/>
    <property type="molecule type" value="Genomic_DNA"/>
</dbReference>
<dbReference type="AlphaFoldDB" id="A0A437PP48"/>
<dbReference type="SUPFAM" id="SSF52540">
    <property type="entry name" value="P-loop containing nucleoside triphosphate hydrolases"/>
    <property type="match status" value="1"/>
</dbReference>
<dbReference type="SMART" id="SM00382">
    <property type="entry name" value="AAA"/>
    <property type="match status" value="1"/>
</dbReference>
<comment type="similarity">
    <text evidence="4">Belongs to the ABC transporter superfamily. Macrolide exporter (TC 3.A.1.122) family.</text>
</comment>
<gene>
    <name evidence="6" type="ORF">EOJ36_09030</name>
</gene>
<dbReference type="GO" id="GO:0005524">
    <property type="term" value="F:ATP binding"/>
    <property type="evidence" value="ECO:0007669"/>
    <property type="project" value="UniProtKB-KW"/>
</dbReference>
<keyword evidence="3 6" id="KW-0067">ATP-binding</keyword>